<proteinExistence type="predicted"/>
<comment type="caution">
    <text evidence="1">The sequence shown here is derived from an EMBL/GenBank/DDBJ whole genome shotgun (WGS) entry which is preliminary data.</text>
</comment>
<sequence>MSSLPSSQDSLVSMDDTFDCSPGLEKLFRTVLAPILHELEKLRHWQAKLDGLEQVIKILPKLYKQGENVNGLMADCYAYLDPTDDGGTANQVQSLHGMLSSIDSRLKALETRSTNPDRGDPIAFGSLSDEPVVSVNDVRSLREYFTRRMDEAMSRLSALALREDRPELEYHTIKVVISDPVDTIAGMTTEERLDAVRSLSDAFAEVTSVECYNLRRQVTAGATRPKKPFLLLHFKVFETKCSARKQMQKVRDRFRLAHDSIMLPPIYALEIEHGFQRGAAAPNPSAKERLQSLIEGCLPPQLKGVSSFNRFYLETHSLEIAMSLAGKIVELNDGPYKLM</sequence>
<name>A0A8J2NGB5_FUSEQ</name>
<gene>
    <name evidence="1" type="ORF">FEQUK3_LOCUS7481</name>
</gene>
<organism evidence="1 2">
    <name type="scientific">Fusarium equiseti</name>
    <name type="common">Fusarium scirpi</name>
    <dbReference type="NCBI Taxonomy" id="61235"/>
    <lineage>
        <taxon>Eukaryota</taxon>
        <taxon>Fungi</taxon>
        <taxon>Dikarya</taxon>
        <taxon>Ascomycota</taxon>
        <taxon>Pezizomycotina</taxon>
        <taxon>Sordariomycetes</taxon>
        <taxon>Hypocreomycetidae</taxon>
        <taxon>Hypocreales</taxon>
        <taxon>Nectriaceae</taxon>
        <taxon>Fusarium</taxon>
        <taxon>Fusarium incarnatum-equiseti species complex</taxon>
    </lineage>
</organism>
<protein>
    <submittedName>
        <fullName evidence="1">Uncharacterized protein</fullName>
    </submittedName>
</protein>
<evidence type="ECO:0000313" key="2">
    <source>
        <dbReference type="Proteomes" id="UP000693738"/>
    </source>
</evidence>
<evidence type="ECO:0000313" key="1">
    <source>
        <dbReference type="EMBL" id="CAG7561757.1"/>
    </source>
</evidence>
<reference evidence="1" key="1">
    <citation type="submission" date="2021-05" db="EMBL/GenBank/DDBJ databases">
        <authorList>
            <person name="Khan N."/>
        </authorList>
    </citation>
    <scope>NUCLEOTIDE SEQUENCE</scope>
</reference>
<accession>A0A8J2NGB5</accession>
<dbReference type="AlphaFoldDB" id="A0A8J2NGB5"/>
<dbReference type="EMBL" id="CAJSTJ010000143">
    <property type="protein sequence ID" value="CAG7561757.1"/>
    <property type="molecule type" value="Genomic_DNA"/>
</dbReference>
<dbReference type="Proteomes" id="UP000693738">
    <property type="component" value="Unassembled WGS sequence"/>
</dbReference>